<dbReference type="PANTHER" id="PTHR47841">
    <property type="entry name" value="DIACYLGLYCEROL KINASE THETA-LIKE-RELATED"/>
    <property type="match status" value="1"/>
</dbReference>
<evidence type="ECO:0000259" key="2">
    <source>
        <dbReference type="Pfam" id="PF03107"/>
    </source>
</evidence>
<reference evidence="3" key="1">
    <citation type="submission" date="2020-10" db="EMBL/GenBank/DDBJ databases">
        <authorList>
            <person name="Han B."/>
            <person name="Lu T."/>
            <person name="Zhao Q."/>
            <person name="Huang X."/>
            <person name="Zhao Y."/>
        </authorList>
    </citation>
    <scope>NUCLEOTIDE SEQUENCE</scope>
</reference>
<dbReference type="InterPro" id="IPR046349">
    <property type="entry name" value="C1-like_sf"/>
</dbReference>
<feature type="domain" description="DC1" evidence="2">
    <location>
        <begin position="123"/>
        <end position="163"/>
    </location>
</feature>
<sequence length="226" mass="24594">MAMPVAHFSHPQHELKLRTKYHLPRLCDLCGEKLTGSGYSCHHRLCGFDLHEECAKYPETLSSFFAHPWHDLTLARTDDDGRRVCDLCREEVPAGVFLYHCAPCGFGVHPRCSRLPQTASSNLHPDHSLTALPNVGACAACREPCFVWVYRCGLCNFDLHIECLHGARPSTTTTITAAATTSSSSMEKESSLGKFVGGLALAADVAAVGGLAQSAGESLMNMFQDE</sequence>
<evidence type="ECO:0000313" key="3">
    <source>
        <dbReference type="EMBL" id="CAD6258141.1"/>
    </source>
</evidence>
<organism evidence="3 4">
    <name type="scientific">Miscanthus lutarioriparius</name>
    <dbReference type="NCBI Taxonomy" id="422564"/>
    <lineage>
        <taxon>Eukaryota</taxon>
        <taxon>Viridiplantae</taxon>
        <taxon>Streptophyta</taxon>
        <taxon>Embryophyta</taxon>
        <taxon>Tracheophyta</taxon>
        <taxon>Spermatophyta</taxon>
        <taxon>Magnoliopsida</taxon>
        <taxon>Liliopsida</taxon>
        <taxon>Poales</taxon>
        <taxon>Poaceae</taxon>
        <taxon>PACMAD clade</taxon>
        <taxon>Panicoideae</taxon>
        <taxon>Andropogonodae</taxon>
        <taxon>Andropogoneae</taxon>
        <taxon>Saccharinae</taxon>
        <taxon>Miscanthus</taxon>
    </lineage>
</organism>
<dbReference type="EMBL" id="CAJGYO010000010">
    <property type="protein sequence ID" value="CAD6258141.1"/>
    <property type="molecule type" value="Genomic_DNA"/>
</dbReference>
<accession>A0A811QFZ9</accession>
<dbReference type="InterPro" id="IPR004146">
    <property type="entry name" value="DC1"/>
</dbReference>
<comment type="caution">
    <text evidence="3">The sequence shown here is derived from an EMBL/GenBank/DDBJ whole genome shotgun (WGS) entry which is preliminary data.</text>
</comment>
<keyword evidence="1" id="KW-0677">Repeat</keyword>
<name>A0A811QFZ9_9POAL</name>
<protein>
    <recommendedName>
        <fullName evidence="2">DC1 domain-containing protein</fullName>
    </recommendedName>
</protein>
<proteinExistence type="predicted"/>
<dbReference type="Pfam" id="PF03107">
    <property type="entry name" value="C1_2"/>
    <property type="match status" value="3"/>
</dbReference>
<gene>
    <name evidence="3" type="ORF">NCGR_LOCUS41623</name>
</gene>
<feature type="domain" description="DC1" evidence="2">
    <location>
        <begin position="66"/>
        <end position="112"/>
    </location>
</feature>
<dbReference type="PANTHER" id="PTHR47841:SF7">
    <property type="entry name" value="CYSTEINE_HISTIDINE-RICH C1 DOMAIN PROTEIN"/>
    <property type="match status" value="1"/>
</dbReference>
<evidence type="ECO:0000313" key="4">
    <source>
        <dbReference type="Proteomes" id="UP000604825"/>
    </source>
</evidence>
<dbReference type="OrthoDB" id="1906545at2759"/>
<evidence type="ECO:0000256" key="1">
    <source>
        <dbReference type="ARBA" id="ARBA00022737"/>
    </source>
</evidence>
<dbReference type="AlphaFoldDB" id="A0A811QFZ9"/>
<dbReference type="Gene3D" id="3.30.60.20">
    <property type="match status" value="2"/>
</dbReference>
<keyword evidence="4" id="KW-1185">Reference proteome</keyword>
<feature type="domain" description="DC1" evidence="2">
    <location>
        <begin position="8"/>
        <end position="55"/>
    </location>
</feature>
<dbReference type="SUPFAM" id="SSF57889">
    <property type="entry name" value="Cysteine-rich domain"/>
    <property type="match status" value="2"/>
</dbReference>
<dbReference type="Proteomes" id="UP000604825">
    <property type="component" value="Unassembled WGS sequence"/>
</dbReference>